<dbReference type="Pfam" id="PF01934">
    <property type="entry name" value="HepT-like"/>
    <property type="match status" value="1"/>
</dbReference>
<keyword evidence="2" id="KW-1277">Toxin-antitoxin system</keyword>
<dbReference type="GO" id="GO:0016787">
    <property type="term" value="F:hydrolase activity"/>
    <property type="evidence" value="ECO:0007669"/>
    <property type="project" value="UniProtKB-KW"/>
</dbReference>
<evidence type="ECO:0000256" key="1">
    <source>
        <dbReference type="ARBA" id="ARBA00022553"/>
    </source>
</evidence>
<dbReference type="InterPro" id="IPR008201">
    <property type="entry name" value="HepT-like"/>
</dbReference>
<evidence type="ECO:0000256" key="3">
    <source>
        <dbReference type="ARBA" id="ARBA00022722"/>
    </source>
</evidence>
<keyword evidence="3" id="KW-0540">Nuclease</keyword>
<dbReference type="AlphaFoldDB" id="I0I475"/>
<comment type="similarity">
    <text evidence="6">Belongs to the HepT RNase toxin family.</text>
</comment>
<protein>
    <recommendedName>
        <fullName evidence="9">DUF86 domain-containing protein</fullName>
    </recommendedName>
</protein>
<evidence type="ECO:0000256" key="2">
    <source>
        <dbReference type="ARBA" id="ARBA00022649"/>
    </source>
</evidence>
<dbReference type="STRING" id="926550.CLDAP_20230"/>
<accession>I0I475</accession>
<dbReference type="Proteomes" id="UP000007880">
    <property type="component" value="Chromosome"/>
</dbReference>
<evidence type="ECO:0000313" key="7">
    <source>
        <dbReference type="EMBL" id="BAM00063.1"/>
    </source>
</evidence>
<reference evidence="7 8" key="1">
    <citation type="submission" date="2012-02" db="EMBL/GenBank/DDBJ databases">
        <title>Complete genome sequence of Caldilinea aerophila DSM 14535 (= NBRC 102666).</title>
        <authorList>
            <person name="Oguchi A."/>
            <person name="Hosoyama A."/>
            <person name="Sekine M."/>
            <person name="Fukai R."/>
            <person name="Kato Y."/>
            <person name="Nakamura S."/>
            <person name="Hanada S."/>
            <person name="Yamazaki S."/>
            <person name="Fujita N."/>
        </authorList>
    </citation>
    <scope>NUCLEOTIDE SEQUENCE [LARGE SCALE GENOMIC DNA]</scope>
    <source>
        <strain evidence="8">DSM 14535 / JCM 11387 / NBRC 104270 / STL-6-O1</strain>
    </source>
</reference>
<keyword evidence="1" id="KW-0597">Phosphoprotein</keyword>
<evidence type="ECO:0000313" key="8">
    <source>
        <dbReference type="Proteomes" id="UP000007880"/>
    </source>
</evidence>
<evidence type="ECO:0008006" key="9">
    <source>
        <dbReference type="Google" id="ProtNLM"/>
    </source>
</evidence>
<dbReference type="PANTHER" id="PTHR34139">
    <property type="entry name" value="UPF0331 PROTEIN MJ0127"/>
    <property type="match status" value="1"/>
</dbReference>
<proteinExistence type="inferred from homology"/>
<dbReference type="Gene3D" id="1.20.120.580">
    <property type="entry name" value="bsu32300-like"/>
    <property type="match status" value="1"/>
</dbReference>
<dbReference type="PANTHER" id="PTHR34139:SF1">
    <property type="entry name" value="RNASE MJ1380-RELATED"/>
    <property type="match status" value="1"/>
</dbReference>
<dbReference type="GO" id="GO:0004540">
    <property type="term" value="F:RNA nuclease activity"/>
    <property type="evidence" value="ECO:0007669"/>
    <property type="project" value="InterPro"/>
</dbReference>
<keyword evidence="5" id="KW-0378">Hydrolase</keyword>
<dbReference type="eggNOG" id="COG2361">
    <property type="taxonomic scope" value="Bacteria"/>
</dbReference>
<dbReference type="KEGG" id="cap:CLDAP_20230"/>
<keyword evidence="4" id="KW-0547">Nucleotide-binding</keyword>
<keyword evidence="8" id="KW-1185">Reference proteome</keyword>
<evidence type="ECO:0000256" key="4">
    <source>
        <dbReference type="ARBA" id="ARBA00022741"/>
    </source>
</evidence>
<dbReference type="InterPro" id="IPR051813">
    <property type="entry name" value="HepT_RNase_toxin"/>
</dbReference>
<dbReference type="GO" id="GO:0110001">
    <property type="term" value="C:toxin-antitoxin complex"/>
    <property type="evidence" value="ECO:0007669"/>
    <property type="project" value="InterPro"/>
</dbReference>
<evidence type="ECO:0000256" key="6">
    <source>
        <dbReference type="ARBA" id="ARBA00024207"/>
    </source>
</evidence>
<gene>
    <name evidence="7" type="ordered locus">CLDAP_20230</name>
</gene>
<sequence length="87" mass="9972">MQDELVQSAILQKLIVIGEAAARLPRNFTETHPEIEWADIVAFRNIALHEYFAVDWKIVWIAATEDVPFLRDRIKAILSGLEESNQP</sequence>
<evidence type="ECO:0000256" key="5">
    <source>
        <dbReference type="ARBA" id="ARBA00022801"/>
    </source>
</evidence>
<organism evidence="7 8">
    <name type="scientific">Caldilinea aerophila (strain DSM 14535 / JCM 11387 / NBRC 104270 / STL-6-O1)</name>
    <dbReference type="NCBI Taxonomy" id="926550"/>
    <lineage>
        <taxon>Bacteria</taxon>
        <taxon>Bacillati</taxon>
        <taxon>Chloroflexota</taxon>
        <taxon>Caldilineae</taxon>
        <taxon>Caldilineales</taxon>
        <taxon>Caldilineaceae</taxon>
        <taxon>Caldilinea</taxon>
    </lineage>
</organism>
<dbReference type="GO" id="GO:0000166">
    <property type="term" value="F:nucleotide binding"/>
    <property type="evidence" value="ECO:0007669"/>
    <property type="project" value="UniProtKB-KW"/>
</dbReference>
<name>I0I475_CALAS</name>
<dbReference type="InterPro" id="IPR037038">
    <property type="entry name" value="HepT-like_sf"/>
</dbReference>
<dbReference type="EMBL" id="AP012337">
    <property type="protein sequence ID" value="BAM00063.1"/>
    <property type="molecule type" value="Genomic_DNA"/>
</dbReference>
<dbReference type="HOGENOM" id="CLU_142825_5_0_0"/>